<protein>
    <submittedName>
        <fullName evidence="1">Uncharacterized protein</fullName>
    </submittedName>
</protein>
<organism evidence="1 2">
    <name type="scientific">Ameca splendens</name>
    <dbReference type="NCBI Taxonomy" id="208324"/>
    <lineage>
        <taxon>Eukaryota</taxon>
        <taxon>Metazoa</taxon>
        <taxon>Chordata</taxon>
        <taxon>Craniata</taxon>
        <taxon>Vertebrata</taxon>
        <taxon>Euteleostomi</taxon>
        <taxon>Actinopterygii</taxon>
        <taxon>Neopterygii</taxon>
        <taxon>Teleostei</taxon>
        <taxon>Neoteleostei</taxon>
        <taxon>Acanthomorphata</taxon>
        <taxon>Ovalentaria</taxon>
        <taxon>Atherinomorphae</taxon>
        <taxon>Cyprinodontiformes</taxon>
        <taxon>Goodeidae</taxon>
        <taxon>Ameca</taxon>
    </lineage>
</organism>
<comment type="caution">
    <text evidence="1">The sequence shown here is derived from an EMBL/GenBank/DDBJ whole genome shotgun (WGS) entry which is preliminary data.</text>
</comment>
<keyword evidence="2" id="KW-1185">Reference proteome</keyword>
<accession>A0ABV0Z626</accession>
<gene>
    <name evidence="1" type="ORF">AMECASPLE_036645</name>
</gene>
<reference evidence="1 2" key="1">
    <citation type="submission" date="2021-06" db="EMBL/GenBank/DDBJ databases">
        <authorList>
            <person name="Palmer J.M."/>
        </authorList>
    </citation>
    <scope>NUCLEOTIDE SEQUENCE [LARGE SCALE GENOMIC DNA]</scope>
    <source>
        <strain evidence="1 2">AS_MEX2019</strain>
        <tissue evidence="1">Muscle</tissue>
    </source>
</reference>
<evidence type="ECO:0000313" key="2">
    <source>
        <dbReference type="Proteomes" id="UP001469553"/>
    </source>
</evidence>
<dbReference type="Proteomes" id="UP001469553">
    <property type="component" value="Unassembled WGS sequence"/>
</dbReference>
<sequence length="126" mass="13617">MASTANLKALEIWRLTGAAYQVISHGAMKGRIASISAADCFAPVVLPYASLALLRRTSGIRELYWTSYLADSPNGSVYRSSREPVHPPMKDYLQASASTVLQISSQSGRALSLADTRLLISKLTCI</sequence>
<name>A0ABV0Z626_9TELE</name>
<dbReference type="EMBL" id="JAHRIP010052901">
    <property type="protein sequence ID" value="MEQ2301496.1"/>
    <property type="molecule type" value="Genomic_DNA"/>
</dbReference>
<proteinExistence type="predicted"/>
<evidence type="ECO:0000313" key="1">
    <source>
        <dbReference type="EMBL" id="MEQ2301496.1"/>
    </source>
</evidence>